<keyword evidence="3 8" id="KW-0813">Transport</keyword>
<dbReference type="Proteomes" id="UP000319976">
    <property type="component" value="Chromosome"/>
</dbReference>
<evidence type="ECO:0000256" key="8">
    <source>
        <dbReference type="RuleBase" id="RU362002"/>
    </source>
</evidence>
<feature type="domain" description="Ammonium transporter AmtB-like" evidence="10">
    <location>
        <begin position="93"/>
        <end position="486"/>
    </location>
</feature>
<feature type="transmembrane region" description="Helical" evidence="8">
    <location>
        <begin position="286"/>
        <end position="303"/>
    </location>
</feature>
<feature type="region of interest" description="Disordered" evidence="9">
    <location>
        <begin position="45"/>
        <end position="76"/>
    </location>
</feature>
<feature type="transmembrane region" description="Helical" evidence="8">
    <location>
        <begin position="407"/>
        <end position="425"/>
    </location>
</feature>
<dbReference type="Gene3D" id="1.10.3430.10">
    <property type="entry name" value="Ammonium transporter AmtB like domains"/>
    <property type="match status" value="1"/>
</dbReference>
<evidence type="ECO:0000256" key="5">
    <source>
        <dbReference type="ARBA" id="ARBA00022989"/>
    </source>
</evidence>
<feature type="transmembrane region" description="Helical" evidence="8">
    <location>
        <begin position="323"/>
        <end position="346"/>
    </location>
</feature>
<dbReference type="PROSITE" id="PS01219">
    <property type="entry name" value="AMMONIUM_TRANSP"/>
    <property type="match status" value="1"/>
</dbReference>
<keyword evidence="6 8" id="KW-0472">Membrane</keyword>
<feature type="transmembrane region" description="Helical" evidence="8">
    <location>
        <begin position="244"/>
        <end position="265"/>
    </location>
</feature>
<evidence type="ECO:0000256" key="1">
    <source>
        <dbReference type="ARBA" id="ARBA00004141"/>
    </source>
</evidence>
<keyword evidence="7 8" id="KW-0924">Ammonia transport</keyword>
<organism evidence="11 12">
    <name type="scientific">Calycomorphotria hydatis</name>
    <dbReference type="NCBI Taxonomy" id="2528027"/>
    <lineage>
        <taxon>Bacteria</taxon>
        <taxon>Pseudomonadati</taxon>
        <taxon>Planctomycetota</taxon>
        <taxon>Planctomycetia</taxon>
        <taxon>Planctomycetales</taxon>
        <taxon>Planctomycetaceae</taxon>
        <taxon>Calycomorphotria</taxon>
    </lineage>
</organism>
<keyword evidence="5 8" id="KW-1133">Transmembrane helix</keyword>
<name>A0A517TF00_9PLAN</name>
<evidence type="ECO:0000259" key="10">
    <source>
        <dbReference type="Pfam" id="PF00909"/>
    </source>
</evidence>
<dbReference type="Pfam" id="PF00909">
    <property type="entry name" value="Ammonium_transp"/>
    <property type="match status" value="1"/>
</dbReference>
<evidence type="ECO:0000256" key="4">
    <source>
        <dbReference type="ARBA" id="ARBA00022692"/>
    </source>
</evidence>
<dbReference type="NCBIfam" id="TIGR00836">
    <property type="entry name" value="amt"/>
    <property type="match status" value="1"/>
</dbReference>
<reference evidence="11 12" key="1">
    <citation type="submission" date="2019-02" db="EMBL/GenBank/DDBJ databases">
        <title>Deep-cultivation of Planctomycetes and their phenomic and genomic characterization uncovers novel biology.</title>
        <authorList>
            <person name="Wiegand S."/>
            <person name="Jogler M."/>
            <person name="Boedeker C."/>
            <person name="Pinto D."/>
            <person name="Vollmers J."/>
            <person name="Rivas-Marin E."/>
            <person name="Kohn T."/>
            <person name="Peeters S.H."/>
            <person name="Heuer A."/>
            <person name="Rast P."/>
            <person name="Oberbeckmann S."/>
            <person name="Bunk B."/>
            <person name="Jeske O."/>
            <person name="Meyerdierks A."/>
            <person name="Storesund J.E."/>
            <person name="Kallscheuer N."/>
            <person name="Luecker S."/>
            <person name="Lage O.M."/>
            <person name="Pohl T."/>
            <person name="Merkel B.J."/>
            <person name="Hornburger P."/>
            <person name="Mueller R.-W."/>
            <person name="Bruemmer F."/>
            <person name="Labrenz M."/>
            <person name="Spormann A.M."/>
            <person name="Op den Camp H."/>
            <person name="Overmann J."/>
            <person name="Amann R."/>
            <person name="Jetten M.S.M."/>
            <person name="Mascher T."/>
            <person name="Medema M.H."/>
            <person name="Devos D.P."/>
            <person name="Kaster A.-K."/>
            <person name="Ovreas L."/>
            <person name="Rohde M."/>
            <person name="Galperin M.Y."/>
            <person name="Jogler C."/>
        </authorList>
    </citation>
    <scope>NUCLEOTIDE SEQUENCE [LARGE SCALE GENOMIC DNA]</scope>
    <source>
        <strain evidence="11 12">V22</strain>
    </source>
</reference>
<comment type="similarity">
    <text evidence="2 8">Belongs to the ammonia transporter channel (TC 1.A.11.2) family.</text>
</comment>
<dbReference type="GO" id="GO:0008519">
    <property type="term" value="F:ammonium channel activity"/>
    <property type="evidence" value="ECO:0007669"/>
    <property type="project" value="InterPro"/>
</dbReference>
<dbReference type="InterPro" id="IPR001905">
    <property type="entry name" value="Ammonium_transpt"/>
</dbReference>
<dbReference type="PANTHER" id="PTHR11730:SF62">
    <property type="entry name" value="AMMONIUM TRANSPORTER SLL1017-RELATED"/>
    <property type="match status" value="1"/>
</dbReference>
<dbReference type="InterPro" id="IPR029020">
    <property type="entry name" value="Ammonium/urea_transptr"/>
</dbReference>
<dbReference type="SUPFAM" id="SSF111352">
    <property type="entry name" value="Ammonium transporter"/>
    <property type="match status" value="1"/>
</dbReference>
<protein>
    <recommendedName>
        <fullName evidence="8">Ammonium transporter</fullName>
    </recommendedName>
</protein>
<dbReference type="GO" id="GO:0005886">
    <property type="term" value="C:plasma membrane"/>
    <property type="evidence" value="ECO:0007669"/>
    <property type="project" value="UniProtKB-SubCell"/>
</dbReference>
<feature type="transmembrane region" description="Helical" evidence="8">
    <location>
        <begin position="128"/>
        <end position="147"/>
    </location>
</feature>
<evidence type="ECO:0000256" key="2">
    <source>
        <dbReference type="ARBA" id="ARBA00005887"/>
    </source>
</evidence>
<evidence type="ECO:0000256" key="3">
    <source>
        <dbReference type="ARBA" id="ARBA00022448"/>
    </source>
</evidence>
<gene>
    <name evidence="11" type="primary">nrgA</name>
    <name evidence="11" type="ORF">V22_42190</name>
</gene>
<feature type="transmembrane region" description="Helical" evidence="8">
    <location>
        <begin position="211"/>
        <end position="232"/>
    </location>
</feature>
<dbReference type="GO" id="GO:0097272">
    <property type="term" value="P:ammonium homeostasis"/>
    <property type="evidence" value="ECO:0007669"/>
    <property type="project" value="TreeGrafter"/>
</dbReference>
<dbReference type="PANTHER" id="PTHR11730">
    <property type="entry name" value="AMMONIUM TRANSPORTER"/>
    <property type="match status" value="1"/>
</dbReference>
<accession>A0A517TF00</accession>
<keyword evidence="4 8" id="KW-0812">Transmembrane</keyword>
<evidence type="ECO:0000313" key="11">
    <source>
        <dbReference type="EMBL" id="QDT66947.1"/>
    </source>
</evidence>
<keyword evidence="12" id="KW-1185">Reference proteome</keyword>
<evidence type="ECO:0000256" key="7">
    <source>
        <dbReference type="ARBA" id="ARBA00023177"/>
    </source>
</evidence>
<proteinExistence type="inferred from homology"/>
<evidence type="ECO:0000256" key="9">
    <source>
        <dbReference type="SAM" id="MobiDB-lite"/>
    </source>
</evidence>
<dbReference type="InterPro" id="IPR018047">
    <property type="entry name" value="Ammonium_transpt_CS"/>
</dbReference>
<dbReference type="InterPro" id="IPR024041">
    <property type="entry name" value="NH4_transpt_AmtB-like_dom"/>
</dbReference>
<evidence type="ECO:0000256" key="6">
    <source>
        <dbReference type="ARBA" id="ARBA00023136"/>
    </source>
</evidence>
<dbReference type="AlphaFoldDB" id="A0A517TF00"/>
<comment type="subcellular location">
    <subcellularLocation>
        <location evidence="8">Cell membrane</location>
        <topology evidence="8">Multi-pass membrane protein</topology>
    </subcellularLocation>
    <subcellularLocation>
        <location evidence="1">Membrane</location>
        <topology evidence="1">Multi-pass membrane protein</topology>
    </subcellularLocation>
</comment>
<feature type="transmembrane region" description="Helical" evidence="8">
    <location>
        <begin position="184"/>
        <end position="204"/>
    </location>
</feature>
<evidence type="ECO:0000313" key="12">
    <source>
        <dbReference type="Proteomes" id="UP000319976"/>
    </source>
</evidence>
<feature type="transmembrane region" description="Helical" evidence="8">
    <location>
        <begin position="437"/>
        <end position="459"/>
    </location>
</feature>
<feature type="transmembrane region" description="Helical" evidence="8">
    <location>
        <begin position="377"/>
        <end position="395"/>
    </location>
</feature>
<dbReference type="KEGG" id="chya:V22_42190"/>
<feature type="transmembrane region" description="Helical" evidence="8">
    <location>
        <begin position="353"/>
        <end position="371"/>
    </location>
</feature>
<sequence>MNFLLVESLLWKGHRMSLRWTALVPVLAFLVLFGGLTTSPVYAQEEETPAAEEGAPEAEAERAEEVEESEGAEEEEVEYTPAQLTAFALDNLTMFICAVLVLFMQAGFAMVESGFLSSKHVVNILFKNALDICVGVLLYTFIGYNLMYPGSWIVENYVGTPAYGIGDVEGDPAGDYMPTAQVDWLFQVAFAATAATIVSGSVAGRMKFGAYMIYSALLTGLIYPISGSWHWGGGWLNQMGFYDFAGSCIVHAVGGFAGLAGAIVLGPRLGRYTDDGKPVAIPGHSLPLATLGVFILLIGWFGFNPGSQLAMYGKGNTEAVMLIAANTLLAAAAGGVLSTGLSWTLFGKPDLSMALNGILAGLVGITANCDGVDNNEAMIIGAVAGVLVVLGILLLDKLKIDDPVGAWPVHGLCGMWGCLAIPIFADYGAETGGWQPQIIGTIAYCAWAFITMFILFFILKTVGFLRVTPEEEEKGLDISEHGMTAYS</sequence>
<dbReference type="EMBL" id="CP036316">
    <property type="protein sequence ID" value="QDT66947.1"/>
    <property type="molecule type" value="Genomic_DNA"/>
</dbReference>
<feature type="transmembrane region" description="Helical" evidence="8">
    <location>
        <begin position="92"/>
        <end position="116"/>
    </location>
</feature>